<comment type="caution">
    <text evidence="9">The sequence shown here is derived from an EMBL/GenBank/DDBJ whole genome shotgun (WGS) entry which is preliminary data.</text>
</comment>
<evidence type="ECO:0000256" key="5">
    <source>
        <dbReference type="ARBA" id="ARBA00023239"/>
    </source>
</evidence>
<dbReference type="NCBIfam" id="TIGR03128">
    <property type="entry name" value="RuMP_HxlA"/>
    <property type="match status" value="1"/>
</dbReference>
<evidence type="ECO:0000259" key="8">
    <source>
        <dbReference type="SMART" id="SM00934"/>
    </source>
</evidence>
<evidence type="ECO:0000313" key="9">
    <source>
        <dbReference type="EMBL" id="TFD32280.1"/>
    </source>
</evidence>
<keyword evidence="5" id="KW-0456">Lyase</keyword>
<dbReference type="Pfam" id="PF00215">
    <property type="entry name" value="OMPdecase"/>
    <property type="match status" value="1"/>
</dbReference>
<sequence>MKLQVAMDVVTTDAALELAAKVAPYVDIIELGTPLIKAEGMRAVTAVKAAHPDKTVFADLKTMDAGELEADLAFTAGADLVTVLGTAGDSTIIGAVAAATKHGKGVVVDLIGVADKVTRAREVTELGAVFVEMHAGLDEQAEPGFSLATLLNQGETARVPFSLAGGVSVATIASVQRAGARVAVAGGAIYGAEDPAAAAAALRSPSSDAPGGPPSRQFCLNAKKHPRRKARVLCRVERVRGGQPSSSLASWSTE</sequence>
<organism evidence="9 10">
    <name type="scientific">Cryobacterium cryoconiti</name>
    <dbReference type="NCBI Taxonomy" id="1259239"/>
    <lineage>
        <taxon>Bacteria</taxon>
        <taxon>Bacillati</taxon>
        <taxon>Actinomycetota</taxon>
        <taxon>Actinomycetes</taxon>
        <taxon>Micrococcales</taxon>
        <taxon>Microbacteriaceae</taxon>
        <taxon>Cryobacterium</taxon>
    </lineage>
</organism>
<dbReference type="GO" id="GO:0004590">
    <property type="term" value="F:orotidine-5'-phosphate decarboxylase activity"/>
    <property type="evidence" value="ECO:0007669"/>
    <property type="project" value="InterPro"/>
</dbReference>
<dbReference type="FunFam" id="3.20.20.70:FF:000022">
    <property type="entry name" value="3-keto-L-gulonate-6-phosphate decarboxylase UlaD"/>
    <property type="match status" value="1"/>
</dbReference>
<dbReference type="SUPFAM" id="SSF51366">
    <property type="entry name" value="Ribulose-phoshate binding barrel"/>
    <property type="match status" value="1"/>
</dbReference>
<reference evidence="9 10" key="1">
    <citation type="submission" date="2019-03" db="EMBL/GenBank/DDBJ databases">
        <title>Genomics of glacier-inhabiting Cryobacterium strains.</title>
        <authorList>
            <person name="Liu Q."/>
            <person name="Xin Y.-H."/>
        </authorList>
    </citation>
    <scope>NUCLEOTIDE SEQUENCE [LARGE SCALE GENOMIC DNA]</scope>
    <source>
        <strain evidence="9 10">TMT1-51</strain>
    </source>
</reference>
<comment type="pathway">
    <text evidence="2">One-carbon metabolism; formaldehyde assimilation via RuMP pathway; D-fructose 6-phosphate from D-ribulose 5-phosphate and formaldehyde: step 1/2.</text>
</comment>
<dbReference type="AlphaFoldDB" id="A0A4Y8JXB7"/>
<dbReference type="GO" id="GO:0033982">
    <property type="term" value="F:3-dehydro-L-gulonate-6-phosphate decarboxylase activity"/>
    <property type="evidence" value="ECO:0007669"/>
    <property type="project" value="TreeGrafter"/>
</dbReference>
<gene>
    <name evidence="9" type="ORF">E3T49_04785</name>
</gene>
<dbReference type="InterPro" id="IPR013785">
    <property type="entry name" value="Aldolase_TIM"/>
</dbReference>
<name>A0A4Y8JXB7_9MICO</name>
<accession>A0A4Y8JXB7</accession>
<evidence type="ECO:0000256" key="2">
    <source>
        <dbReference type="ARBA" id="ARBA00005014"/>
    </source>
</evidence>
<dbReference type="Proteomes" id="UP000297472">
    <property type="component" value="Unassembled WGS sequence"/>
</dbReference>
<dbReference type="InterPro" id="IPR041710">
    <property type="entry name" value="HPS/KGPDC"/>
</dbReference>
<dbReference type="GO" id="GO:0043801">
    <property type="term" value="F:hexulose-6-phosphate synthase activity"/>
    <property type="evidence" value="ECO:0007669"/>
    <property type="project" value="UniProtKB-EC"/>
</dbReference>
<dbReference type="GO" id="GO:0006207">
    <property type="term" value="P:'de novo' pyrimidine nucleobase biosynthetic process"/>
    <property type="evidence" value="ECO:0007669"/>
    <property type="project" value="InterPro"/>
</dbReference>
<evidence type="ECO:0000256" key="6">
    <source>
        <dbReference type="ARBA" id="ARBA00023277"/>
    </source>
</evidence>
<dbReference type="OrthoDB" id="7943715at2"/>
<comment type="similarity">
    <text evidence="3">Belongs to the HPS/KGPDC family. HPS subfamily.</text>
</comment>
<dbReference type="EC" id="4.1.2.43" evidence="4"/>
<dbReference type="PANTHER" id="PTHR35039:SF3">
    <property type="entry name" value="3-KETO-L-GULONATE-6-PHOSPHATE DECARBOXYLASE SGBH-RELATED"/>
    <property type="match status" value="1"/>
</dbReference>
<evidence type="ECO:0000256" key="1">
    <source>
        <dbReference type="ARBA" id="ARBA00000718"/>
    </source>
</evidence>
<dbReference type="CDD" id="cd04726">
    <property type="entry name" value="KGPDC_HPS"/>
    <property type="match status" value="1"/>
</dbReference>
<keyword evidence="10" id="KW-1185">Reference proteome</keyword>
<proteinExistence type="inferred from homology"/>
<dbReference type="Gene3D" id="3.20.20.70">
    <property type="entry name" value="Aldolase class I"/>
    <property type="match status" value="1"/>
</dbReference>
<comment type="catalytic activity">
    <reaction evidence="1">
        <text>D-ribulose 5-phosphate + formaldehyde = D-arabino-hex-3-ulose 6-phosphate</text>
        <dbReference type="Rhea" id="RHEA:25201"/>
        <dbReference type="ChEBI" id="CHEBI:16842"/>
        <dbReference type="ChEBI" id="CHEBI:58121"/>
        <dbReference type="ChEBI" id="CHEBI:58542"/>
        <dbReference type="EC" id="4.1.2.43"/>
    </reaction>
</comment>
<protein>
    <recommendedName>
        <fullName evidence="4">3-hexulose-6-phosphate synthase</fullName>
        <ecNumber evidence="4">4.1.2.43</ecNumber>
    </recommendedName>
</protein>
<dbReference type="InterPro" id="IPR001754">
    <property type="entry name" value="OMPdeCOase_dom"/>
</dbReference>
<evidence type="ECO:0000256" key="4">
    <source>
        <dbReference type="ARBA" id="ARBA00012890"/>
    </source>
</evidence>
<dbReference type="EMBL" id="SOHA01000009">
    <property type="protein sequence ID" value="TFD32280.1"/>
    <property type="molecule type" value="Genomic_DNA"/>
</dbReference>
<feature type="region of interest" description="Disordered" evidence="7">
    <location>
        <begin position="203"/>
        <end position="228"/>
    </location>
</feature>
<keyword evidence="6" id="KW-0119">Carbohydrate metabolism</keyword>
<evidence type="ECO:0000256" key="3">
    <source>
        <dbReference type="ARBA" id="ARBA00006350"/>
    </source>
</evidence>
<evidence type="ECO:0000313" key="10">
    <source>
        <dbReference type="Proteomes" id="UP000297472"/>
    </source>
</evidence>
<dbReference type="GO" id="GO:0019854">
    <property type="term" value="P:L-ascorbic acid catabolic process"/>
    <property type="evidence" value="ECO:0007669"/>
    <property type="project" value="TreeGrafter"/>
</dbReference>
<dbReference type="InterPro" id="IPR017553">
    <property type="entry name" value="3-hexulose-6-phosphate_synth"/>
</dbReference>
<dbReference type="SMART" id="SM00934">
    <property type="entry name" value="OMPdecase"/>
    <property type="match status" value="1"/>
</dbReference>
<feature type="domain" description="Orotidine 5'-phosphate decarboxylase" evidence="8">
    <location>
        <begin position="2"/>
        <end position="202"/>
    </location>
</feature>
<evidence type="ECO:0000256" key="7">
    <source>
        <dbReference type="SAM" id="MobiDB-lite"/>
    </source>
</evidence>
<dbReference type="InterPro" id="IPR011060">
    <property type="entry name" value="RibuloseP-bd_barrel"/>
</dbReference>
<dbReference type="PANTHER" id="PTHR35039">
    <property type="entry name" value="3-KETO-L-GULONATE-6-PHOSPHATE DECARBOXYLASE SGBH-RELATED"/>
    <property type="match status" value="1"/>
</dbReference>